<dbReference type="RefSeq" id="WP_170194604.1">
    <property type="nucleotide sequence ID" value="NZ_JABBNB010000011.1"/>
</dbReference>
<dbReference type="GO" id="GO:0004806">
    <property type="term" value="F:triacylglycerol lipase activity"/>
    <property type="evidence" value="ECO:0007669"/>
    <property type="project" value="TreeGrafter"/>
</dbReference>
<dbReference type="GO" id="GO:0046503">
    <property type="term" value="P:glycerolipid catabolic process"/>
    <property type="evidence" value="ECO:0007669"/>
    <property type="project" value="TreeGrafter"/>
</dbReference>
<dbReference type="PANTHER" id="PTHR43433">
    <property type="entry name" value="HYDROLASE, ALPHA/BETA FOLD FAMILY PROTEIN"/>
    <property type="match status" value="1"/>
</dbReference>
<organism evidence="2 3">
    <name type="scientific">Gordonia asplenii</name>
    <dbReference type="NCBI Taxonomy" id="2725283"/>
    <lineage>
        <taxon>Bacteria</taxon>
        <taxon>Bacillati</taxon>
        <taxon>Actinomycetota</taxon>
        <taxon>Actinomycetes</taxon>
        <taxon>Mycobacteriales</taxon>
        <taxon>Gordoniaceae</taxon>
        <taxon>Gordonia</taxon>
    </lineage>
</organism>
<keyword evidence="2" id="KW-0378">Hydrolase</keyword>
<gene>
    <name evidence="2" type="ORF">HH308_12890</name>
</gene>
<dbReference type="Proteomes" id="UP000550729">
    <property type="component" value="Unassembled WGS sequence"/>
</dbReference>
<evidence type="ECO:0000313" key="3">
    <source>
        <dbReference type="Proteomes" id="UP000550729"/>
    </source>
</evidence>
<evidence type="ECO:0000313" key="2">
    <source>
        <dbReference type="EMBL" id="NMO02108.1"/>
    </source>
</evidence>
<comment type="caution">
    <text evidence="2">The sequence shown here is derived from an EMBL/GenBank/DDBJ whole genome shotgun (WGS) entry which is preliminary data.</text>
</comment>
<dbReference type="Gene3D" id="3.40.50.1820">
    <property type="entry name" value="alpha/beta hydrolase"/>
    <property type="match status" value="1"/>
</dbReference>
<dbReference type="Pfam" id="PF00561">
    <property type="entry name" value="Abhydrolase_1"/>
    <property type="match status" value="1"/>
</dbReference>
<dbReference type="PANTHER" id="PTHR43433:SF5">
    <property type="entry name" value="AB HYDROLASE-1 DOMAIN-CONTAINING PROTEIN"/>
    <property type="match status" value="1"/>
</dbReference>
<sequence>MAKFDVPGAVLDVELSDEGGHPVVQLHGLTSSRSRDRVLDLDLGRGLSGTRLLRYDARGHGRSTGRQVPDDYRWSNLADDLLLLLDHYFPGERVHGVGPSMGTATLLHAAVKDPDRFSGLTLMVPATAWETRIAKSDEYRRAATIVEEHGLEAFVAAGRDAPRPPAAVPHVTGPDVTEDLLPSLFRGAALSDLPNVVEIVQIDVPTTILAWIDDPAHPISTAVSLVTLLHNSSLRVARTPDDVARWPSILSEDVARNGEMRAQCGKNRK</sequence>
<accession>A0A848L378</accession>
<evidence type="ECO:0000259" key="1">
    <source>
        <dbReference type="Pfam" id="PF00561"/>
    </source>
</evidence>
<dbReference type="InterPro" id="IPR050471">
    <property type="entry name" value="AB_hydrolase"/>
</dbReference>
<proteinExistence type="predicted"/>
<dbReference type="EMBL" id="JABBNB010000011">
    <property type="protein sequence ID" value="NMO02108.1"/>
    <property type="molecule type" value="Genomic_DNA"/>
</dbReference>
<keyword evidence="3" id="KW-1185">Reference proteome</keyword>
<dbReference type="InterPro" id="IPR029058">
    <property type="entry name" value="AB_hydrolase_fold"/>
</dbReference>
<protein>
    <submittedName>
        <fullName evidence="2">Alpha/beta hydrolase</fullName>
    </submittedName>
</protein>
<feature type="domain" description="AB hydrolase-1" evidence="1">
    <location>
        <begin position="22"/>
        <end position="129"/>
    </location>
</feature>
<dbReference type="InterPro" id="IPR000073">
    <property type="entry name" value="AB_hydrolase_1"/>
</dbReference>
<dbReference type="AlphaFoldDB" id="A0A848L378"/>
<dbReference type="SUPFAM" id="SSF53474">
    <property type="entry name" value="alpha/beta-Hydrolases"/>
    <property type="match status" value="1"/>
</dbReference>
<name>A0A848L378_9ACTN</name>
<dbReference type="PRINTS" id="PR00111">
    <property type="entry name" value="ABHYDROLASE"/>
</dbReference>
<reference evidence="2 3" key="1">
    <citation type="submission" date="2020-04" db="EMBL/GenBank/DDBJ databases">
        <title>Gordonia sp. nov. TBRC 11910.</title>
        <authorList>
            <person name="Suriyachadkun C."/>
        </authorList>
    </citation>
    <scope>NUCLEOTIDE SEQUENCE [LARGE SCALE GENOMIC DNA]</scope>
    <source>
        <strain evidence="2 3">TBRC 11910</strain>
    </source>
</reference>